<feature type="repeat" description="Lumazine-binding" evidence="10">
    <location>
        <begin position="1"/>
        <end position="96"/>
    </location>
</feature>
<proteinExistence type="predicted"/>
<accession>A0A6L5XHN7</accession>
<evidence type="ECO:0000256" key="6">
    <source>
        <dbReference type="ARBA" id="ARBA00022619"/>
    </source>
</evidence>
<evidence type="ECO:0000259" key="11">
    <source>
        <dbReference type="PROSITE" id="PS51177"/>
    </source>
</evidence>
<dbReference type="InterPro" id="IPR026017">
    <property type="entry name" value="Lumazine-bd_dom"/>
</dbReference>
<evidence type="ECO:0000256" key="10">
    <source>
        <dbReference type="PROSITE-ProRule" id="PRU00524"/>
    </source>
</evidence>
<dbReference type="EMBL" id="VUMH01000001">
    <property type="protein sequence ID" value="MSS26694.1"/>
    <property type="molecule type" value="Genomic_DNA"/>
</dbReference>
<dbReference type="InterPro" id="IPR001783">
    <property type="entry name" value="Lumazine-bd"/>
</dbReference>
<dbReference type="SUPFAM" id="SSF63380">
    <property type="entry name" value="Riboflavin synthase domain-like"/>
    <property type="match status" value="2"/>
</dbReference>
<keyword evidence="13" id="KW-1185">Reference proteome</keyword>
<dbReference type="Proteomes" id="UP000477488">
    <property type="component" value="Unassembled WGS sequence"/>
</dbReference>
<dbReference type="RefSeq" id="WP_154508416.1">
    <property type="nucleotide sequence ID" value="NZ_JAXELC010000013.1"/>
</dbReference>
<dbReference type="InterPro" id="IPR023366">
    <property type="entry name" value="ATP_synth_asu-like_sf"/>
</dbReference>
<gene>
    <name evidence="12" type="ORF">FYJ44_01225</name>
</gene>
<dbReference type="FunFam" id="2.40.30.20:FF:000003">
    <property type="entry name" value="Riboflavin synthase, alpha subunit"/>
    <property type="match status" value="1"/>
</dbReference>
<evidence type="ECO:0000256" key="5">
    <source>
        <dbReference type="ARBA" id="ARBA00013950"/>
    </source>
</evidence>
<dbReference type="CDD" id="cd00402">
    <property type="entry name" value="Riboflavin_synthase_like"/>
    <property type="match status" value="1"/>
</dbReference>
<dbReference type="GO" id="GO:0004746">
    <property type="term" value="F:riboflavin synthase activity"/>
    <property type="evidence" value="ECO:0007669"/>
    <property type="project" value="UniProtKB-UniRule"/>
</dbReference>
<dbReference type="GO" id="GO:0009231">
    <property type="term" value="P:riboflavin biosynthetic process"/>
    <property type="evidence" value="ECO:0007669"/>
    <property type="project" value="UniProtKB-KW"/>
</dbReference>
<protein>
    <recommendedName>
        <fullName evidence="5 9">Riboflavin synthase</fullName>
        <ecNumber evidence="4 9">2.5.1.9</ecNumber>
    </recommendedName>
</protein>
<comment type="catalytic activity">
    <reaction evidence="1">
        <text>2 6,7-dimethyl-8-(1-D-ribityl)lumazine + H(+) = 5-amino-6-(D-ribitylamino)uracil + riboflavin</text>
        <dbReference type="Rhea" id="RHEA:20772"/>
        <dbReference type="ChEBI" id="CHEBI:15378"/>
        <dbReference type="ChEBI" id="CHEBI:15934"/>
        <dbReference type="ChEBI" id="CHEBI:57986"/>
        <dbReference type="ChEBI" id="CHEBI:58201"/>
        <dbReference type="EC" id="2.5.1.9"/>
    </reaction>
</comment>
<dbReference type="InterPro" id="IPR017938">
    <property type="entry name" value="Riboflavin_synthase-like_b-brl"/>
</dbReference>
<keyword evidence="6" id="KW-0686">Riboflavin biosynthesis</keyword>
<evidence type="ECO:0000256" key="3">
    <source>
        <dbReference type="ARBA" id="ARBA00004887"/>
    </source>
</evidence>
<comment type="caution">
    <text evidence="12">The sequence shown here is derived from an EMBL/GenBank/DDBJ whole genome shotgun (WGS) entry which is preliminary data.</text>
</comment>
<dbReference type="AlphaFoldDB" id="A0A6L5XHN7"/>
<name>A0A6L5XHN7_9BACT</name>
<organism evidence="12 13">
    <name type="scientific">Desulfovibrio porci</name>
    <dbReference type="NCBI Taxonomy" id="2605782"/>
    <lineage>
        <taxon>Bacteria</taxon>
        <taxon>Pseudomonadati</taxon>
        <taxon>Thermodesulfobacteriota</taxon>
        <taxon>Desulfovibrionia</taxon>
        <taxon>Desulfovibrionales</taxon>
        <taxon>Desulfovibrionaceae</taxon>
        <taxon>Desulfovibrio</taxon>
    </lineage>
</organism>
<keyword evidence="8" id="KW-0677">Repeat</keyword>
<dbReference type="Pfam" id="PF00677">
    <property type="entry name" value="Lum_binding"/>
    <property type="match status" value="2"/>
</dbReference>
<evidence type="ECO:0000256" key="7">
    <source>
        <dbReference type="ARBA" id="ARBA00022679"/>
    </source>
</evidence>
<dbReference type="NCBIfam" id="TIGR00187">
    <property type="entry name" value="ribE"/>
    <property type="match status" value="1"/>
</dbReference>
<reference evidence="12 13" key="1">
    <citation type="submission" date="2019-09" db="EMBL/GenBank/DDBJ databases">
        <title>In-depth cultivation of the pig gut microbiome towards novel bacterial diversity and tailored functional studies.</title>
        <authorList>
            <person name="Wylensek D."/>
            <person name="Hitch T.C.A."/>
            <person name="Clavel T."/>
        </authorList>
    </citation>
    <scope>NUCLEOTIDE SEQUENCE [LARGE SCALE GENOMIC DNA]</scope>
    <source>
        <strain evidence="12 13">PG-178-WT-4</strain>
    </source>
</reference>
<evidence type="ECO:0000256" key="4">
    <source>
        <dbReference type="ARBA" id="ARBA00012827"/>
    </source>
</evidence>
<feature type="domain" description="Lumazine-binding" evidence="11">
    <location>
        <begin position="1"/>
        <end position="96"/>
    </location>
</feature>
<evidence type="ECO:0000313" key="13">
    <source>
        <dbReference type="Proteomes" id="UP000477488"/>
    </source>
</evidence>
<dbReference type="PANTHER" id="PTHR21098">
    <property type="entry name" value="RIBOFLAVIN SYNTHASE ALPHA CHAIN"/>
    <property type="match status" value="1"/>
</dbReference>
<sequence>MFTGIIQGQGEISSLRKTGAECRLAIRPLFTLTDVIDGESIAVNGACLSVESHSRDAFTAYASAETLARTTLGALRNGDLVNLERALALGDRLGGHLVSGHVDCLATVRDVRPAGQSLRCRLEFPADFGPEVIAKGSVALDGISLTVNDCGPDFLEVNIIPDTQKRTTMRQWRPGARVNMETDLIGKYVHSLLGPWSGIAGATGVPGKTGRTDGSAAATEARAGVSRELLLRNGFI</sequence>
<evidence type="ECO:0000313" key="12">
    <source>
        <dbReference type="EMBL" id="MSS26694.1"/>
    </source>
</evidence>
<dbReference type="Gene3D" id="2.40.30.20">
    <property type="match status" value="2"/>
</dbReference>
<comment type="function">
    <text evidence="2">Catalyzes the dismutation of two molecules of 6,7-dimethyl-8-ribityllumazine, resulting in the formation of riboflavin and 5-amino-6-(D-ribitylamino)uracil.</text>
</comment>
<feature type="domain" description="Lumazine-binding" evidence="11">
    <location>
        <begin position="97"/>
        <end position="193"/>
    </location>
</feature>
<feature type="repeat" description="Lumazine-binding" evidence="10">
    <location>
        <begin position="97"/>
        <end position="193"/>
    </location>
</feature>
<evidence type="ECO:0000256" key="8">
    <source>
        <dbReference type="ARBA" id="ARBA00022737"/>
    </source>
</evidence>
<dbReference type="PROSITE" id="PS51177">
    <property type="entry name" value="LUMAZINE_BIND"/>
    <property type="match status" value="2"/>
</dbReference>
<evidence type="ECO:0000256" key="1">
    <source>
        <dbReference type="ARBA" id="ARBA00000968"/>
    </source>
</evidence>
<evidence type="ECO:0000256" key="2">
    <source>
        <dbReference type="ARBA" id="ARBA00002803"/>
    </source>
</evidence>
<dbReference type="PIRSF" id="PIRSF000498">
    <property type="entry name" value="Riboflavin_syn_A"/>
    <property type="match status" value="1"/>
</dbReference>
<comment type="pathway">
    <text evidence="3">Cofactor biosynthesis; riboflavin biosynthesis; riboflavin from 2-hydroxy-3-oxobutyl phosphate and 5-amino-6-(D-ribitylamino)uracil: step 2/2.</text>
</comment>
<dbReference type="EC" id="2.5.1.9" evidence="4 9"/>
<keyword evidence="7 12" id="KW-0808">Transferase</keyword>
<dbReference type="PANTHER" id="PTHR21098:SF12">
    <property type="entry name" value="RIBOFLAVIN SYNTHASE"/>
    <property type="match status" value="1"/>
</dbReference>
<evidence type="ECO:0000256" key="9">
    <source>
        <dbReference type="NCBIfam" id="TIGR00187"/>
    </source>
</evidence>
<dbReference type="NCBIfam" id="NF006767">
    <property type="entry name" value="PRK09289.1"/>
    <property type="match status" value="1"/>
</dbReference>